<dbReference type="AlphaFoldDB" id="A0A084GJW5"/>
<evidence type="ECO:0000313" key="1">
    <source>
        <dbReference type="EMBL" id="KEZ47627.1"/>
    </source>
</evidence>
<proteinExistence type="predicted"/>
<protein>
    <submittedName>
        <fullName evidence="1">Uncharacterized protein</fullName>
    </submittedName>
</protein>
<dbReference type="Proteomes" id="UP000028549">
    <property type="component" value="Unassembled WGS sequence"/>
</dbReference>
<dbReference type="EMBL" id="JNVC02000019">
    <property type="protein sequence ID" value="KEZ47627.1"/>
    <property type="molecule type" value="Genomic_DNA"/>
</dbReference>
<keyword evidence="2" id="KW-1185">Reference proteome</keyword>
<dbReference type="RefSeq" id="WP_029285728.1">
    <property type="nucleotide sequence ID" value="NZ_CP176757.1"/>
</dbReference>
<reference evidence="1 2" key="1">
    <citation type="journal article" date="2005" name="Int. J. Syst. Evol. Microbiol.">
        <title>Bacillus cibi sp. nov., isolated from jeotgal, a traditional Korean fermented seafood.</title>
        <authorList>
            <person name="Yoon J.H."/>
            <person name="Lee C.H."/>
            <person name="Oh T.K."/>
        </authorList>
    </citation>
    <scope>NUCLEOTIDE SEQUENCE [LARGE SCALE GENOMIC DNA]</scope>
    <source>
        <strain evidence="1 2">DSM 16189</strain>
    </source>
</reference>
<gene>
    <name evidence="1" type="ORF">GS18_0219825</name>
</gene>
<accession>A0A084GJW5</accession>
<dbReference type="STRING" id="246786.GS18_0219825"/>
<evidence type="ECO:0000313" key="2">
    <source>
        <dbReference type="Proteomes" id="UP000028549"/>
    </source>
</evidence>
<organism evidence="1 2">
    <name type="scientific">Metabacillus indicus</name>
    <name type="common">Bacillus indicus</name>
    <dbReference type="NCBI Taxonomy" id="246786"/>
    <lineage>
        <taxon>Bacteria</taxon>
        <taxon>Bacillati</taxon>
        <taxon>Bacillota</taxon>
        <taxon>Bacilli</taxon>
        <taxon>Bacillales</taxon>
        <taxon>Bacillaceae</taxon>
        <taxon>Metabacillus</taxon>
    </lineage>
</organism>
<name>A0A084GJW5_METID</name>
<dbReference type="OrthoDB" id="2218409at2"/>
<comment type="caution">
    <text evidence="1">The sequence shown here is derived from an EMBL/GenBank/DDBJ whole genome shotgun (WGS) entry which is preliminary data.</text>
</comment>
<sequence>MIKKGEYGIYKGEEYSIIPEGSGKVTLRTRDKASAQNGFQAAGLKKNVFIKQIDQSELENAYEYKLSANYRGQEFAIEGVNEENGTIILKSMDPESVDKLGFSSLGKYEYIKKVSVDDVQIQEKKSPILGFGEK</sequence>